<dbReference type="SMART" id="SM00369">
    <property type="entry name" value="LRR_TYP"/>
    <property type="match status" value="3"/>
</dbReference>
<dbReference type="SUPFAM" id="SSF52058">
    <property type="entry name" value="L domain-like"/>
    <property type="match status" value="1"/>
</dbReference>
<dbReference type="PANTHER" id="PTHR24366:SF96">
    <property type="entry name" value="LEUCINE RICH REPEAT CONTAINING 53"/>
    <property type="match status" value="1"/>
</dbReference>
<protein>
    <recommendedName>
        <fullName evidence="6">Leucine rich immune protein (Short)</fullName>
    </recommendedName>
</protein>
<organism evidence="4 5">
    <name type="scientific">Anopheles minimus</name>
    <dbReference type="NCBI Taxonomy" id="112268"/>
    <lineage>
        <taxon>Eukaryota</taxon>
        <taxon>Metazoa</taxon>
        <taxon>Ecdysozoa</taxon>
        <taxon>Arthropoda</taxon>
        <taxon>Hexapoda</taxon>
        <taxon>Insecta</taxon>
        <taxon>Pterygota</taxon>
        <taxon>Neoptera</taxon>
        <taxon>Endopterygota</taxon>
        <taxon>Diptera</taxon>
        <taxon>Nematocera</taxon>
        <taxon>Culicoidea</taxon>
        <taxon>Culicidae</taxon>
        <taxon>Anophelinae</taxon>
        <taxon>Anopheles</taxon>
    </lineage>
</organism>
<keyword evidence="1" id="KW-0433">Leucine-rich repeat</keyword>
<dbReference type="PANTHER" id="PTHR24366">
    <property type="entry name" value="IG(IMMUNOGLOBULIN) AND LRR(LEUCINE RICH REPEAT) DOMAINS"/>
    <property type="match status" value="1"/>
</dbReference>
<keyword evidence="2" id="KW-0677">Repeat</keyword>
<dbReference type="Proteomes" id="UP000075920">
    <property type="component" value="Unassembled WGS sequence"/>
</dbReference>
<dbReference type="VEuPathDB" id="VectorBase:AMIN002047"/>
<dbReference type="EnsemblMetazoa" id="AMIN002047-RA">
    <property type="protein sequence ID" value="AMIN002047-PA"/>
    <property type="gene ID" value="AMIN002047"/>
</dbReference>
<keyword evidence="5" id="KW-1185">Reference proteome</keyword>
<sequence>MVDQDAFTIGANTVVNTVELNNNNLTKLDMKKAKVKKLYVFNNTLEEIFLSPWMESVIAYDNNISSILLDNTSSKSLKTLHLNNNSITSIESIQHLDSLENLILSNNRIDTVNLTSFAKFTNLEKLELKQNFISNLQLGTFAQQESLKWIDLSYNNLDQFDFDILSSSTVLERIYLDGNRLKSMNHQFLKEKFPSLKEIGLTDNSWDCTYLIQLAWYCKKHSIGLITYHSAVGYTTNHTNVEGILCYDDDNPLTNGNITMHPHDHNFESEDNTLHTLLRNVNENMRRFNDRHEYEANQTNKLDSNVYELANNHAELQKELSSLRQSLMKIQLTL</sequence>
<evidence type="ECO:0000313" key="5">
    <source>
        <dbReference type="Proteomes" id="UP000075920"/>
    </source>
</evidence>
<feature type="coiled-coil region" evidence="3">
    <location>
        <begin position="306"/>
        <end position="333"/>
    </location>
</feature>
<evidence type="ECO:0000256" key="3">
    <source>
        <dbReference type="SAM" id="Coils"/>
    </source>
</evidence>
<dbReference type="Gene3D" id="3.80.10.10">
    <property type="entry name" value="Ribonuclease Inhibitor"/>
    <property type="match status" value="1"/>
</dbReference>
<name>A0A182VVF2_9DIPT</name>
<evidence type="ECO:0000256" key="1">
    <source>
        <dbReference type="ARBA" id="ARBA00022614"/>
    </source>
</evidence>
<accession>A0A182VVF2</accession>
<dbReference type="PROSITE" id="PS51450">
    <property type="entry name" value="LRR"/>
    <property type="match status" value="1"/>
</dbReference>
<proteinExistence type="predicted"/>
<reference evidence="5" key="1">
    <citation type="submission" date="2013-03" db="EMBL/GenBank/DDBJ databases">
        <title>The Genome Sequence of Anopheles minimus MINIMUS1.</title>
        <authorList>
            <consortium name="The Broad Institute Genomics Platform"/>
            <person name="Neafsey D.E."/>
            <person name="Walton C."/>
            <person name="Walker B."/>
            <person name="Young S.K."/>
            <person name="Zeng Q."/>
            <person name="Gargeya S."/>
            <person name="Fitzgerald M."/>
            <person name="Haas B."/>
            <person name="Abouelleil A."/>
            <person name="Allen A.W."/>
            <person name="Alvarado L."/>
            <person name="Arachchi H.M."/>
            <person name="Berlin A.M."/>
            <person name="Chapman S.B."/>
            <person name="Gainer-Dewar J."/>
            <person name="Goldberg J."/>
            <person name="Griggs A."/>
            <person name="Gujja S."/>
            <person name="Hansen M."/>
            <person name="Howarth C."/>
            <person name="Imamovic A."/>
            <person name="Ireland A."/>
            <person name="Larimer J."/>
            <person name="McCowan C."/>
            <person name="Murphy C."/>
            <person name="Pearson M."/>
            <person name="Poon T.W."/>
            <person name="Priest M."/>
            <person name="Roberts A."/>
            <person name="Saif S."/>
            <person name="Shea T."/>
            <person name="Sisk P."/>
            <person name="Sykes S."/>
            <person name="Wortman J."/>
            <person name="Nusbaum C."/>
            <person name="Birren B."/>
        </authorList>
    </citation>
    <scope>NUCLEOTIDE SEQUENCE [LARGE SCALE GENOMIC DNA]</scope>
    <source>
        <strain evidence="5">MINIMUS1</strain>
    </source>
</reference>
<dbReference type="AlphaFoldDB" id="A0A182VVF2"/>
<evidence type="ECO:0008006" key="6">
    <source>
        <dbReference type="Google" id="ProtNLM"/>
    </source>
</evidence>
<reference evidence="4" key="2">
    <citation type="submission" date="2020-05" db="UniProtKB">
        <authorList>
            <consortium name="EnsemblMetazoa"/>
        </authorList>
    </citation>
    <scope>IDENTIFICATION</scope>
    <source>
        <strain evidence="4">MINIMUS1</strain>
    </source>
</reference>
<dbReference type="InterPro" id="IPR003591">
    <property type="entry name" value="Leu-rich_rpt_typical-subtyp"/>
</dbReference>
<keyword evidence="3" id="KW-0175">Coiled coil</keyword>
<dbReference type="InterPro" id="IPR001611">
    <property type="entry name" value="Leu-rich_rpt"/>
</dbReference>
<dbReference type="Pfam" id="PF13855">
    <property type="entry name" value="LRR_8"/>
    <property type="match status" value="1"/>
</dbReference>
<evidence type="ECO:0000313" key="4">
    <source>
        <dbReference type="EnsemblMetazoa" id="AMIN002047-PA"/>
    </source>
</evidence>
<evidence type="ECO:0000256" key="2">
    <source>
        <dbReference type="ARBA" id="ARBA00022737"/>
    </source>
</evidence>
<dbReference type="STRING" id="112268.A0A182VVF2"/>
<dbReference type="InterPro" id="IPR032675">
    <property type="entry name" value="LRR_dom_sf"/>
</dbReference>
<dbReference type="Pfam" id="PF00560">
    <property type="entry name" value="LRR_1"/>
    <property type="match status" value="1"/>
</dbReference>